<name>A0A1D1VXZ3_RAMVA</name>
<accession>A0A1D1VXZ3</accession>
<keyword evidence="2" id="KW-1185">Reference proteome</keyword>
<proteinExistence type="predicted"/>
<reference evidence="1 2" key="1">
    <citation type="journal article" date="2016" name="Nat. Commun.">
        <title>Extremotolerant tardigrade genome and improved radiotolerance of human cultured cells by tardigrade-unique protein.</title>
        <authorList>
            <person name="Hashimoto T."/>
            <person name="Horikawa D.D."/>
            <person name="Saito Y."/>
            <person name="Kuwahara H."/>
            <person name="Kozuka-Hata H."/>
            <person name="Shin-I T."/>
            <person name="Minakuchi Y."/>
            <person name="Ohishi K."/>
            <person name="Motoyama A."/>
            <person name="Aizu T."/>
            <person name="Enomoto A."/>
            <person name="Kondo K."/>
            <person name="Tanaka S."/>
            <person name="Hara Y."/>
            <person name="Koshikawa S."/>
            <person name="Sagara H."/>
            <person name="Miura T."/>
            <person name="Yokobori S."/>
            <person name="Miyagawa K."/>
            <person name="Suzuki Y."/>
            <person name="Kubo T."/>
            <person name="Oyama M."/>
            <person name="Kohara Y."/>
            <person name="Fujiyama A."/>
            <person name="Arakawa K."/>
            <person name="Katayama T."/>
            <person name="Toyoda A."/>
            <person name="Kunieda T."/>
        </authorList>
    </citation>
    <scope>NUCLEOTIDE SEQUENCE [LARGE SCALE GENOMIC DNA]</scope>
    <source>
        <strain evidence="1 2">YOKOZUNA-1</strain>
    </source>
</reference>
<comment type="caution">
    <text evidence="1">The sequence shown here is derived from an EMBL/GenBank/DDBJ whole genome shotgun (WGS) entry which is preliminary data.</text>
</comment>
<evidence type="ECO:0000313" key="1">
    <source>
        <dbReference type="EMBL" id="GAV03469.1"/>
    </source>
</evidence>
<dbReference type="EMBL" id="BDGG01000009">
    <property type="protein sequence ID" value="GAV03469.1"/>
    <property type="molecule type" value="Genomic_DNA"/>
</dbReference>
<protein>
    <submittedName>
        <fullName evidence="1">Uncharacterized protein</fullName>
    </submittedName>
</protein>
<organism evidence="1 2">
    <name type="scientific">Ramazzottius varieornatus</name>
    <name type="common">Water bear</name>
    <name type="synonym">Tardigrade</name>
    <dbReference type="NCBI Taxonomy" id="947166"/>
    <lineage>
        <taxon>Eukaryota</taxon>
        <taxon>Metazoa</taxon>
        <taxon>Ecdysozoa</taxon>
        <taxon>Tardigrada</taxon>
        <taxon>Eutardigrada</taxon>
        <taxon>Parachela</taxon>
        <taxon>Hypsibioidea</taxon>
        <taxon>Ramazzottiidae</taxon>
        <taxon>Ramazzottius</taxon>
    </lineage>
</organism>
<dbReference type="Proteomes" id="UP000186922">
    <property type="component" value="Unassembled WGS sequence"/>
</dbReference>
<dbReference type="AlphaFoldDB" id="A0A1D1VXZ3"/>
<gene>
    <name evidence="1" type="primary">RvY_13888-1</name>
    <name evidence="1" type="synonym">RvY_13888.1</name>
    <name evidence="1" type="ORF">RvY_13888</name>
</gene>
<sequence>MMLMVSTSAAGPSLVPAHCCLPELARGTFTVSYGDMMAHIGAFCSILLNRVTTLDNLRHALAHSSDHISESDLMTVLDSEYLPSRREDKQNLYRLFLKEQERDTCLDLRQLLSIVEALTMMLVVHLQYAFAQFLEDKSRQSTALPLSMRRALLPALEEKNPSAGLDDYYHFKSNVRQFVTEGFVQNLQNVYQKVGSEVNAFLGIFIDRLILVMQEANAQS</sequence>
<evidence type="ECO:0000313" key="2">
    <source>
        <dbReference type="Proteomes" id="UP000186922"/>
    </source>
</evidence>